<feature type="transmembrane region" description="Helical" evidence="2">
    <location>
        <begin position="121"/>
        <end position="140"/>
    </location>
</feature>
<feature type="transmembrane region" description="Helical" evidence="2">
    <location>
        <begin position="188"/>
        <end position="212"/>
    </location>
</feature>
<proteinExistence type="predicted"/>
<keyword evidence="4" id="KW-1185">Reference proteome</keyword>
<keyword evidence="2" id="KW-1133">Transmembrane helix</keyword>
<feature type="region of interest" description="Disordered" evidence="1">
    <location>
        <begin position="307"/>
        <end position="355"/>
    </location>
</feature>
<evidence type="ECO:0000313" key="3">
    <source>
        <dbReference type="EMBL" id="MFC0564266.1"/>
    </source>
</evidence>
<feature type="transmembrane region" description="Helical" evidence="2">
    <location>
        <begin position="233"/>
        <end position="256"/>
    </location>
</feature>
<feature type="transmembrane region" description="Helical" evidence="2">
    <location>
        <begin position="96"/>
        <end position="115"/>
    </location>
</feature>
<gene>
    <name evidence="3" type="ORF">ACFFHU_08820</name>
</gene>
<sequence length="355" mass="36023">MSTKPGSSETAHTAGGSGTAPGAPALALLAIAWLTAMLWSTHVAMSANGGTTAIFSAAYALPGVISASLVSGAAVGLLVVDLLARRGIRRPWPRTLGAVGAGVLVGLVAAVTVSLGNGDDSVVAVLAGTVAAATVIGGAVAALRTPLVGAVVTAALAVSAATFALSYFQREITGLYGSDDSITSQLTALTWFSRTLSVVCGLVAGLTAYRYLSLADRRAAAGDPGHRPARWPGYLAAGAGPGAFLLIAEVLIWTAGGRLLRLAGQLSEADRAAQGLLGGSRVVHGLSVLFLGALVSMIAFGRTLRPAAEAETEDPPPAPRRRPAPPRDRAEPAAQPPSRDPDRNTEWEAMSRDEV</sequence>
<evidence type="ECO:0000256" key="1">
    <source>
        <dbReference type="SAM" id="MobiDB-lite"/>
    </source>
</evidence>
<organism evidence="3 4">
    <name type="scientific">Plantactinospora siamensis</name>
    <dbReference type="NCBI Taxonomy" id="555372"/>
    <lineage>
        <taxon>Bacteria</taxon>
        <taxon>Bacillati</taxon>
        <taxon>Actinomycetota</taxon>
        <taxon>Actinomycetes</taxon>
        <taxon>Micromonosporales</taxon>
        <taxon>Micromonosporaceae</taxon>
        <taxon>Plantactinospora</taxon>
    </lineage>
</organism>
<feature type="transmembrane region" description="Helical" evidence="2">
    <location>
        <begin position="59"/>
        <end position="84"/>
    </location>
</feature>
<feature type="transmembrane region" description="Helical" evidence="2">
    <location>
        <begin position="21"/>
        <end position="39"/>
    </location>
</feature>
<feature type="compositionally biased region" description="Basic and acidic residues" evidence="1">
    <location>
        <begin position="339"/>
        <end position="355"/>
    </location>
</feature>
<accession>A0ABV6NU17</accession>
<keyword evidence="2" id="KW-0812">Transmembrane</keyword>
<dbReference type="EMBL" id="JBHLUE010000004">
    <property type="protein sequence ID" value="MFC0564266.1"/>
    <property type="molecule type" value="Genomic_DNA"/>
</dbReference>
<reference evidence="3 4" key="1">
    <citation type="submission" date="2024-09" db="EMBL/GenBank/DDBJ databases">
        <authorList>
            <person name="Sun Q."/>
            <person name="Mori K."/>
        </authorList>
    </citation>
    <scope>NUCLEOTIDE SEQUENCE [LARGE SCALE GENOMIC DNA]</scope>
    <source>
        <strain evidence="3 4">TBRC 2205</strain>
    </source>
</reference>
<feature type="transmembrane region" description="Helical" evidence="2">
    <location>
        <begin position="282"/>
        <end position="300"/>
    </location>
</feature>
<dbReference type="Proteomes" id="UP001589894">
    <property type="component" value="Unassembled WGS sequence"/>
</dbReference>
<evidence type="ECO:0000313" key="4">
    <source>
        <dbReference type="Proteomes" id="UP001589894"/>
    </source>
</evidence>
<keyword evidence="2" id="KW-0472">Membrane</keyword>
<name>A0ABV6NU17_9ACTN</name>
<feature type="transmembrane region" description="Helical" evidence="2">
    <location>
        <begin position="147"/>
        <end position="168"/>
    </location>
</feature>
<dbReference type="RefSeq" id="WP_377337211.1">
    <property type="nucleotide sequence ID" value="NZ_JBHLUE010000004.1"/>
</dbReference>
<protein>
    <submittedName>
        <fullName evidence="3">Uncharacterized protein</fullName>
    </submittedName>
</protein>
<evidence type="ECO:0000256" key="2">
    <source>
        <dbReference type="SAM" id="Phobius"/>
    </source>
</evidence>
<comment type="caution">
    <text evidence="3">The sequence shown here is derived from an EMBL/GenBank/DDBJ whole genome shotgun (WGS) entry which is preliminary data.</text>
</comment>